<dbReference type="InterPro" id="IPR039448">
    <property type="entry name" value="Beta_helix"/>
</dbReference>
<reference evidence="6" key="1">
    <citation type="journal article" date="2019" name="Int. J. Syst. Evol. Microbiol.">
        <title>The Global Catalogue of Microorganisms (GCM) 10K type strain sequencing project: providing services to taxonomists for standard genome sequencing and annotation.</title>
        <authorList>
            <consortium name="The Broad Institute Genomics Platform"/>
            <consortium name="The Broad Institute Genome Sequencing Center for Infectious Disease"/>
            <person name="Wu L."/>
            <person name="Ma J."/>
        </authorList>
    </citation>
    <scope>NUCLEOTIDE SEQUENCE [LARGE SCALE GENOMIC DNA]</scope>
    <source>
        <strain evidence="6">CGMCC 4.7177</strain>
    </source>
</reference>
<feature type="signal peptide" evidence="3">
    <location>
        <begin position="1"/>
        <end position="30"/>
    </location>
</feature>
<feature type="region of interest" description="Disordered" evidence="1">
    <location>
        <begin position="272"/>
        <end position="302"/>
    </location>
</feature>
<dbReference type="InterPro" id="IPR006626">
    <property type="entry name" value="PbH1"/>
</dbReference>
<feature type="chain" id="PRO_5047028436" evidence="3">
    <location>
        <begin position="31"/>
        <end position="610"/>
    </location>
</feature>
<keyword evidence="2" id="KW-0472">Membrane</keyword>
<evidence type="ECO:0000259" key="4">
    <source>
        <dbReference type="Pfam" id="PF13229"/>
    </source>
</evidence>
<keyword evidence="2" id="KW-1133">Transmembrane helix</keyword>
<comment type="caution">
    <text evidence="5">The sequence shown here is derived from an EMBL/GenBank/DDBJ whole genome shotgun (WGS) entry which is preliminary data.</text>
</comment>
<dbReference type="Proteomes" id="UP001595839">
    <property type="component" value="Unassembled WGS sequence"/>
</dbReference>
<dbReference type="InterPro" id="IPR012334">
    <property type="entry name" value="Pectin_lyas_fold"/>
</dbReference>
<proteinExistence type="predicted"/>
<name>A0ABV9B9V1_9ACTN</name>
<evidence type="ECO:0000313" key="5">
    <source>
        <dbReference type="EMBL" id="MFC4507845.1"/>
    </source>
</evidence>
<dbReference type="InterPro" id="IPR011050">
    <property type="entry name" value="Pectin_lyase_fold/virulence"/>
</dbReference>
<protein>
    <submittedName>
        <fullName evidence="5">Right-handed parallel beta-helix repeat-containing protein</fullName>
    </submittedName>
</protein>
<gene>
    <name evidence="5" type="ORF">ACFPIH_52050</name>
</gene>
<evidence type="ECO:0000256" key="1">
    <source>
        <dbReference type="SAM" id="MobiDB-lite"/>
    </source>
</evidence>
<evidence type="ECO:0000256" key="3">
    <source>
        <dbReference type="SAM" id="SignalP"/>
    </source>
</evidence>
<feature type="domain" description="Right handed beta helix" evidence="4">
    <location>
        <begin position="218"/>
        <end position="357"/>
    </location>
</feature>
<keyword evidence="3" id="KW-0732">Signal</keyword>
<organism evidence="5 6">
    <name type="scientific">Streptomyces vulcanius</name>
    <dbReference type="NCBI Taxonomy" id="1441876"/>
    <lineage>
        <taxon>Bacteria</taxon>
        <taxon>Bacillati</taxon>
        <taxon>Actinomycetota</taxon>
        <taxon>Actinomycetes</taxon>
        <taxon>Kitasatosporales</taxon>
        <taxon>Streptomycetaceae</taxon>
        <taxon>Streptomyces</taxon>
    </lineage>
</organism>
<keyword evidence="6" id="KW-1185">Reference proteome</keyword>
<dbReference type="PROSITE" id="PS51318">
    <property type="entry name" value="TAT"/>
    <property type="match status" value="1"/>
</dbReference>
<sequence>MSGMRHLVHLTRAALAAAALLAAVAPAAHAAGAAQGDPDVAAWQRSGRPDRLMVVRPGTVALVSHGSVVKRLYPSYGPLPLSWLAANAGREWVGYAPGKAGASGASRTVRINTAVLLAPGTTLQLGRRTPTVLMTAGKTAASGTWIRGSRATLDIDDVTLASALADGTDPAPAGLAGRPYLAMGAGGHLTITGSKVIGFGRGAGAPSRESGVTWGRAASGSATDSTFQGGRTGLRLAGSTGVALDKVTVKASVQDGVVLKGDRGTTVRGLTVEGSGGNGVTVGGTDRRSLSGVTTSDSHGTGIKATAQRGLTLTGTASHHDAGGGVRLVSCASCTLDKAVVDGAPSAIGVSGPGARVAVRDARLTGGGDGDGAGVTLAADIAGATVTGGTISGFDRGVAIGGPAVQVDGTTVTGAGTGVKVYGRARDIALHSVVVRGGRAGVTASATTKGVVLSDVRISGTSRKGLASASPGLVVTGGSVSGTVTAVDLGASARLEKLTVSDSRRGVHLAADVRARGQDLDILAERKGIQADAGAWMSITDSRVRAPTALSGEGTIKRLGNTEVTLPPFPWLGFAALVALTLAVLFQTIHQVRHRRTPRPRVAAHVRNTA</sequence>
<dbReference type="RefSeq" id="WP_381186704.1">
    <property type="nucleotide sequence ID" value="NZ_JBHSFK010000062.1"/>
</dbReference>
<feature type="transmembrane region" description="Helical" evidence="2">
    <location>
        <begin position="569"/>
        <end position="589"/>
    </location>
</feature>
<dbReference type="SMART" id="SM00710">
    <property type="entry name" value="PbH1"/>
    <property type="match status" value="11"/>
</dbReference>
<dbReference type="Pfam" id="PF13229">
    <property type="entry name" value="Beta_helix"/>
    <property type="match status" value="1"/>
</dbReference>
<dbReference type="Gene3D" id="2.160.20.10">
    <property type="entry name" value="Single-stranded right-handed beta-helix, Pectin lyase-like"/>
    <property type="match status" value="1"/>
</dbReference>
<evidence type="ECO:0000313" key="6">
    <source>
        <dbReference type="Proteomes" id="UP001595839"/>
    </source>
</evidence>
<keyword evidence="2" id="KW-0812">Transmembrane</keyword>
<dbReference type="InterPro" id="IPR006311">
    <property type="entry name" value="TAT_signal"/>
</dbReference>
<dbReference type="EMBL" id="JBHSFK010000062">
    <property type="protein sequence ID" value="MFC4507845.1"/>
    <property type="molecule type" value="Genomic_DNA"/>
</dbReference>
<evidence type="ECO:0000256" key="2">
    <source>
        <dbReference type="SAM" id="Phobius"/>
    </source>
</evidence>
<accession>A0ABV9B9V1</accession>
<dbReference type="SUPFAM" id="SSF51126">
    <property type="entry name" value="Pectin lyase-like"/>
    <property type="match status" value="1"/>
</dbReference>